<accession>A0A4V3X9T5</accession>
<keyword evidence="3" id="KW-1185">Reference proteome</keyword>
<feature type="compositionally biased region" description="Basic and acidic residues" evidence="1">
    <location>
        <begin position="64"/>
        <end position="84"/>
    </location>
</feature>
<sequence>MPEGKQKRERTKAAEAGMEDRDDLSSQVPVVDTEEVVPSLSPAISLDSDEKDELKIAKKKEKHRGREKDRDRDREKEREKEQERRRLKGKHKKAPSSSPTSTTPSPGHDGKEKDTASLRRVKDRRSTKERVLGQGYSSYTFPPREANTTDSHAHILGQHDAAFEREKARMAGELAKGKVLAHRERDRQYARQTEMWLPEYEKRFHPWKSMFSSAYSVGRGVGRGEHPSMRGRSVSAASVVSSALSDGETMVQDPHVPYEATLPA</sequence>
<feature type="compositionally biased region" description="Basic residues" evidence="1">
    <location>
        <begin position="85"/>
        <end position="94"/>
    </location>
</feature>
<evidence type="ECO:0000313" key="2">
    <source>
        <dbReference type="EMBL" id="THG95412.1"/>
    </source>
</evidence>
<evidence type="ECO:0000313" key="3">
    <source>
        <dbReference type="Proteomes" id="UP000309038"/>
    </source>
</evidence>
<feature type="compositionally biased region" description="Low complexity" evidence="1">
    <location>
        <begin position="95"/>
        <end position="106"/>
    </location>
</feature>
<feature type="region of interest" description="Disordered" evidence="1">
    <location>
        <begin position="218"/>
        <end position="264"/>
    </location>
</feature>
<dbReference type="Proteomes" id="UP000309038">
    <property type="component" value="Unassembled WGS sequence"/>
</dbReference>
<dbReference type="EMBL" id="SGPJ01000324">
    <property type="protein sequence ID" value="THG95412.1"/>
    <property type="molecule type" value="Genomic_DNA"/>
</dbReference>
<evidence type="ECO:0000256" key="1">
    <source>
        <dbReference type="SAM" id="MobiDB-lite"/>
    </source>
</evidence>
<protein>
    <submittedName>
        <fullName evidence="2">Uncharacterized protein</fullName>
    </submittedName>
</protein>
<feature type="region of interest" description="Disordered" evidence="1">
    <location>
        <begin position="1"/>
        <end position="149"/>
    </location>
</feature>
<feature type="compositionally biased region" description="Low complexity" evidence="1">
    <location>
        <begin position="233"/>
        <end position="243"/>
    </location>
</feature>
<feature type="compositionally biased region" description="Polar residues" evidence="1">
    <location>
        <begin position="135"/>
        <end position="149"/>
    </location>
</feature>
<gene>
    <name evidence="2" type="ORF">EW026_g6237</name>
</gene>
<name>A0A4V3X9T5_9APHY</name>
<organism evidence="2 3">
    <name type="scientific">Hermanssonia centrifuga</name>
    <dbReference type="NCBI Taxonomy" id="98765"/>
    <lineage>
        <taxon>Eukaryota</taxon>
        <taxon>Fungi</taxon>
        <taxon>Dikarya</taxon>
        <taxon>Basidiomycota</taxon>
        <taxon>Agaricomycotina</taxon>
        <taxon>Agaricomycetes</taxon>
        <taxon>Polyporales</taxon>
        <taxon>Meruliaceae</taxon>
        <taxon>Hermanssonia</taxon>
    </lineage>
</organism>
<dbReference type="AlphaFoldDB" id="A0A4V3X9T5"/>
<comment type="caution">
    <text evidence="2">The sequence shown here is derived from an EMBL/GenBank/DDBJ whole genome shotgun (WGS) entry which is preliminary data.</text>
</comment>
<reference evidence="2 3" key="1">
    <citation type="submission" date="2019-02" db="EMBL/GenBank/DDBJ databases">
        <title>Genome sequencing of the rare red list fungi Phlebia centrifuga.</title>
        <authorList>
            <person name="Buettner E."/>
            <person name="Kellner H."/>
        </authorList>
    </citation>
    <scope>NUCLEOTIDE SEQUENCE [LARGE SCALE GENOMIC DNA]</scope>
    <source>
        <strain evidence="2 3">DSM 108282</strain>
    </source>
</reference>
<proteinExistence type="predicted"/>
<feature type="compositionally biased region" description="Basic and acidic residues" evidence="1">
    <location>
        <begin position="108"/>
        <end position="117"/>
    </location>
</feature>